<dbReference type="AlphaFoldDB" id="A0ABD5MEL4"/>
<reference evidence="1 2" key="1">
    <citation type="submission" date="2024-08" db="EMBL/GenBank/DDBJ databases">
        <title>Halobellus sp. MBLA0158 whole genome sequence.</title>
        <authorList>
            <person name="Hwang C.Y."/>
            <person name="Cho E.-S."/>
            <person name="Seo M.-J."/>
        </authorList>
    </citation>
    <scope>NUCLEOTIDE SEQUENCE [LARGE SCALE GENOMIC DNA]</scope>
    <source>
        <strain evidence="1 2">MBLA0158</strain>
    </source>
</reference>
<gene>
    <name evidence="1" type="ORF">OS889_13710</name>
</gene>
<dbReference type="RefSeq" id="WP_372390649.1">
    <property type="nucleotide sequence ID" value="NZ_JBGNYA010000001.1"/>
</dbReference>
<evidence type="ECO:0000313" key="2">
    <source>
        <dbReference type="Proteomes" id="UP001570511"/>
    </source>
</evidence>
<sequence length="301" mass="31528">MTGAGSATVAFGLEDGFGGSVIDTGSDGNPDYFLPFKNPSVEELSLDNALQRERDPGDVEPDGSLAQNFEGGINITGELAEPPKWHDLVFNDGGTGFIPGRMPSAKFFFGIDYLDGTAEWTAEQAITTDATINWQQGQPPTVDWTLIYGNASSGTSITPSNIQKPALGDMYAFHGLDLTIDGASVSKLQSASLSIPTNARFHRDDTRHPADAVIGAVNPTLSVQAIISGVSNLEAALGGSTPVSMLSEVSGSMAFTSGNGDTVTYNLGGMKPANYSWDQLINTDGDAQDPTEFHVSSLGVA</sequence>
<comment type="caution">
    <text evidence="1">The sequence shown here is derived from an EMBL/GenBank/DDBJ whole genome shotgun (WGS) entry which is preliminary data.</text>
</comment>
<dbReference type="EMBL" id="JBGNYA010000001">
    <property type="protein sequence ID" value="MFA1612054.1"/>
    <property type="molecule type" value="Genomic_DNA"/>
</dbReference>
<protein>
    <submittedName>
        <fullName evidence="1">Phage tail tube protein</fullName>
    </submittedName>
</protein>
<keyword evidence="2" id="KW-1185">Reference proteome</keyword>
<proteinExistence type="predicted"/>
<accession>A0ABD5MEL4</accession>
<name>A0ABD5MEL4_9EURY</name>
<evidence type="ECO:0000313" key="1">
    <source>
        <dbReference type="EMBL" id="MFA1612054.1"/>
    </source>
</evidence>
<dbReference type="Proteomes" id="UP001570511">
    <property type="component" value="Unassembled WGS sequence"/>
</dbReference>
<organism evidence="1 2">
    <name type="scientific">Halobellus rubicundus</name>
    <dbReference type="NCBI Taxonomy" id="2996466"/>
    <lineage>
        <taxon>Archaea</taxon>
        <taxon>Methanobacteriati</taxon>
        <taxon>Methanobacteriota</taxon>
        <taxon>Stenosarchaea group</taxon>
        <taxon>Halobacteria</taxon>
        <taxon>Halobacteriales</taxon>
        <taxon>Haloferacaceae</taxon>
        <taxon>Halobellus</taxon>
    </lineage>
</organism>